<dbReference type="InterPro" id="IPR011045">
    <property type="entry name" value="N2O_reductase_N"/>
</dbReference>
<dbReference type="PANTHER" id="PTHR47197">
    <property type="entry name" value="PROTEIN NIRF"/>
    <property type="match status" value="1"/>
</dbReference>
<dbReference type="Gene3D" id="2.130.10.10">
    <property type="entry name" value="YVTN repeat-like/Quinoprotein amine dehydrogenase"/>
    <property type="match status" value="2"/>
</dbReference>
<dbReference type="PANTHER" id="PTHR47197:SF3">
    <property type="entry name" value="DIHYDRO-HEME D1 DEHYDROGENASE"/>
    <property type="match status" value="1"/>
</dbReference>
<feature type="signal peptide" evidence="2">
    <location>
        <begin position="1"/>
        <end position="20"/>
    </location>
</feature>
<dbReference type="NCBIfam" id="TIGR02276">
    <property type="entry name" value="beta_rpt_yvtn"/>
    <property type="match status" value="1"/>
</dbReference>
<dbReference type="InterPro" id="IPR051200">
    <property type="entry name" value="Host-pathogen_enzymatic-act"/>
</dbReference>
<proteinExistence type="predicted"/>
<dbReference type="AlphaFoldDB" id="A0A3S3S9W0"/>
<accession>A0A3S3S9W0</accession>
<evidence type="ECO:0000313" key="4">
    <source>
        <dbReference type="EMBL" id="RVT49270.1"/>
    </source>
</evidence>
<name>A0A3S3S9W0_9BURK</name>
<sequence>MNRVLSILALAALCGGAVQAQTAYVSSEKDHAITIVDLKTQAVTGTIATCKRPRHMQRSPDGQLLMVACGDSQQADLIDLATRKSVRRIGLGDDPEIFDVTPDGKTLLVTNEEDAELGIVDIASGKRVGAVKVGEEPEGVLLTPDGRTAYVTSEVASLVHVVDVAARKVVKNIPVGKRPRRFALTPDGRQLWVSNELGASVSIIDTQTLAVVDTLRFELKGARAADITPVGLTFSADGRRAFVGLGRANHVAFVDVATRKVTDLVLVGQRAWGVALDKAQKTLAVVNGLSDDLTLVDVGSAKALKTIKVGRVPHTVVIVE</sequence>
<dbReference type="OrthoDB" id="9774579at2"/>
<dbReference type="SUPFAM" id="SSF50974">
    <property type="entry name" value="Nitrous oxide reductase, N-terminal domain"/>
    <property type="match status" value="1"/>
</dbReference>
<dbReference type="InterPro" id="IPR011964">
    <property type="entry name" value="YVTN_b-propeller_repeat"/>
</dbReference>
<comment type="caution">
    <text evidence="4">The sequence shown here is derived from an EMBL/GenBank/DDBJ whole genome shotgun (WGS) entry which is preliminary data.</text>
</comment>
<dbReference type="NCBIfam" id="TIGR03866">
    <property type="entry name" value="PQQ_ABC_repeats"/>
    <property type="match status" value="1"/>
</dbReference>
<protein>
    <recommendedName>
        <fullName evidence="3">YNCE-like beta-propeller domain-containing protein</fullName>
    </recommendedName>
</protein>
<organism evidence="4 5">
    <name type="scientific">Rubrivivax albus</name>
    <dbReference type="NCBI Taxonomy" id="2499835"/>
    <lineage>
        <taxon>Bacteria</taxon>
        <taxon>Pseudomonadati</taxon>
        <taxon>Pseudomonadota</taxon>
        <taxon>Betaproteobacteria</taxon>
        <taxon>Burkholderiales</taxon>
        <taxon>Sphaerotilaceae</taxon>
        <taxon>Rubrivivax</taxon>
    </lineage>
</organism>
<dbReference type="Proteomes" id="UP000288178">
    <property type="component" value="Unassembled WGS sequence"/>
</dbReference>
<keyword evidence="5" id="KW-1185">Reference proteome</keyword>
<evidence type="ECO:0000256" key="1">
    <source>
        <dbReference type="ARBA" id="ARBA00022729"/>
    </source>
</evidence>
<dbReference type="Pfam" id="PF21783">
    <property type="entry name" value="YNCE"/>
    <property type="match status" value="1"/>
</dbReference>
<keyword evidence="1 2" id="KW-0732">Signal</keyword>
<gene>
    <name evidence="4" type="ORF">ENE75_19515</name>
</gene>
<dbReference type="InterPro" id="IPR015943">
    <property type="entry name" value="WD40/YVTN_repeat-like_dom_sf"/>
</dbReference>
<reference evidence="4 5" key="1">
    <citation type="submission" date="2019-01" db="EMBL/GenBank/DDBJ databases">
        <authorList>
            <person name="Chen W.-M."/>
        </authorList>
    </citation>
    <scope>NUCLEOTIDE SEQUENCE [LARGE SCALE GENOMIC DNA]</scope>
    <source>
        <strain evidence="4 5">ICH-3</strain>
    </source>
</reference>
<feature type="domain" description="YNCE-like beta-propeller" evidence="3">
    <location>
        <begin position="77"/>
        <end position="141"/>
    </location>
</feature>
<feature type="chain" id="PRO_5018691288" description="YNCE-like beta-propeller domain-containing protein" evidence="2">
    <location>
        <begin position="21"/>
        <end position="320"/>
    </location>
</feature>
<evidence type="ECO:0000313" key="5">
    <source>
        <dbReference type="Proteomes" id="UP000288178"/>
    </source>
</evidence>
<evidence type="ECO:0000259" key="3">
    <source>
        <dbReference type="Pfam" id="PF21783"/>
    </source>
</evidence>
<dbReference type="InterPro" id="IPR022456">
    <property type="entry name" value="PQQ_b_propeller"/>
</dbReference>
<dbReference type="InterPro" id="IPR048433">
    <property type="entry name" value="YNCE-like_beta-prop"/>
</dbReference>
<evidence type="ECO:0000256" key="2">
    <source>
        <dbReference type="SAM" id="SignalP"/>
    </source>
</evidence>
<dbReference type="EMBL" id="SACT01000008">
    <property type="protein sequence ID" value="RVT49270.1"/>
    <property type="molecule type" value="Genomic_DNA"/>
</dbReference>
<dbReference type="RefSeq" id="WP_128200021.1">
    <property type="nucleotide sequence ID" value="NZ_SACT01000008.1"/>
</dbReference>